<comment type="caution">
    <text evidence="1">The sequence shown here is derived from an EMBL/GenBank/DDBJ whole genome shotgun (WGS) entry which is preliminary data.</text>
</comment>
<evidence type="ECO:0000313" key="1">
    <source>
        <dbReference type="EMBL" id="MBO1530929.1"/>
    </source>
</evidence>
<evidence type="ECO:0000313" key="2">
    <source>
        <dbReference type="Proteomes" id="UP000664554"/>
    </source>
</evidence>
<sequence>MNTSSKPETQSINPGGHTIEQTELQAQMIELQTSMAHLELTVERLDQVVTSQDEYIRTLQRQLQLVYKQIESQSSEGGIAPFDVIADRPPHY</sequence>
<name>A0ABS3NND8_9GAMM</name>
<dbReference type="InterPro" id="IPR007236">
    <property type="entry name" value="SlyX"/>
</dbReference>
<accession>A0ABS3NND8</accession>
<proteinExistence type="predicted"/>
<dbReference type="Pfam" id="PF04102">
    <property type="entry name" value="SlyX"/>
    <property type="match status" value="1"/>
</dbReference>
<protein>
    <submittedName>
        <fullName evidence="1">SlyX family protein</fullName>
    </submittedName>
</protein>
<keyword evidence="2" id="KW-1185">Reference proteome</keyword>
<dbReference type="EMBL" id="JAGBKM010000010">
    <property type="protein sequence ID" value="MBO1530929.1"/>
    <property type="molecule type" value="Genomic_DNA"/>
</dbReference>
<dbReference type="RefSeq" id="WP_207991063.1">
    <property type="nucleotide sequence ID" value="NZ_JAGBKM010000010.1"/>
</dbReference>
<reference evidence="1 2" key="1">
    <citation type="submission" date="2021-03" db="EMBL/GenBank/DDBJ databases">
        <authorList>
            <person name="Shang D.-D."/>
            <person name="Du Z.-J."/>
            <person name="Chen G.-J."/>
        </authorList>
    </citation>
    <scope>NUCLEOTIDE SEQUENCE [LARGE SCALE GENOMIC DNA]</scope>
    <source>
        <strain evidence="1 2">F1192</strain>
    </source>
</reference>
<gene>
    <name evidence="1" type="ORF">J3492_06835</name>
</gene>
<organism evidence="1 2">
    <name type="scientific">Psychrobacter coccoides</name>
    <dbReference type="NCBI Taxonomy" id="2818440"/>
    <lineage>
        <taxon>Bacteria</taxon>
        <taxon>Pseudomonadati</taxon>
        <taxon>Pseudomonadota</taxon>
        <taxon>Gammaproteobacteria</taxon>
        <taxon>Moraxellales</taxon>
        <taxon>Moraxellaceae</taxon>
        <taxon>Psychrobacter</taxon>
    </lineage>
</organism>
<dbReference type="Proteomes" id="UP000664554">
    <property type="component" value="Unassembled WGS sequence"/>
</dbReference>